<dbReference type="GO" id="GO:0005634">
    <property type="term" value="C:nucleus"/>
    <property type="evidence" value="ECO:0007669"/>
    <property type="project" value="UniProtKB-SubCell"/>
</dbReference>
<dbReference type="InParanoid" id="A0A409XRB6"/>
<comment type="subcellular location">
    <subcellularLocation>
        <location evidence="1">Nucleus</location>
    </subcellularLocation>
</comment>
<evidence type="ECO:0000256" key="3">
    <source>
        <dbReference type="SAM" id="MobiDB-lite"/>
    </source>
</evidence>
<reference evidence="5 6" key="1">
    <citation type="journal article" date="2018" name="Evol. Lett.">
        <title>Horizontal gene cluster transfer increased hallucinogenic mushroom diversity.</title>
        <authorList>
            <person name="Reynolds H.T."/>
            <person name="Vijayakumar V."/>
            <person name="Gluck-Thaler E."/>
            <person name="Korotkin H.B."/>
            <person name="Matheny P.B."/>
            <person name="Slot J.C."/>
        </authorList>
    </citation>
    <scope>NUCLEOTIDE SEQUENCE [LARGE SCALE GENOMIC DNA]</scope>
    <source>
        <strain evidence="5 6">2631</strain>
    </source>
</reference>
<dbReference type="PROSITE" id="PS50013">
    <property type="entry name" value="CHROMO_2"/>
    <property type="match status" value="1"/>
</dbReference>
<dbReference type="Gene3D" id="2.40.50.40">
    <property type="match status" value="1"/>
</dbReference>
<feature type="compositionally biased region" description="Polar residues" evidence="3">
    <location>
        <begin position="502"/>
        <end position="515"/>
    </location>
</feature>
<gene>
    <name evidence="5" type="ORF">CVT25_015258</name>
</gene>
<evidence type="ECO:0000313" key="6">
    <source>
        <dbReference type="Proteomes" id="UP000283269"/>
    </source>
</evidence>
<proteinExistence type="predicted"/>
<evidence type="ECO:0000256" key="1">
    <source>
        <dbReference type="ARBA" id="ARBA00004123"/>
    </source>
</evidence>
<dbReference type="GO" id="GO:0006338">
    <property type="term" value="P:chromatin remodeling"/>
    <property type="evidence" value="ECO:0007669"/>
    <property type="project" value="UniProtKB-ARBA"/>
</dbReference>
<dbReference type="OrthoDB" id="2447764at2759"/>
<protein>
    <recommendedName>
        <fullName evidence="4">Chromo domain-containing protein</fullName>
    </recommendedName>
</protein>
<evidence type="ECO:0000313" key="5">
    <source>
        <dbReference type="EMBL" id="PPQ93260.1"/>
    </source>
</evidence>
<dbReference type="SUPFAM" id="SSF54160">
    <property type="entry name" value="Chromo domain-like"/>
    <property type="match status" value="1"/>
</dbReference>
<dbReference type="Proteomes" id="UP000283269">
    <property type="component" value="Unassembled WGS sequence"/>
</dbReference>
<feature type="domain" description="Chromo" evidence="4">
    <location>
        <begin position="339"/>
        <end position="402"/>
    </location>
</feature>
<accession>A0A409XRB6</accession>
<organism evidence="5 6">
    <name type="scientific">Psilocybe cyanescens</name>
    <dbReference type="NCBI Taxonomy" id="93625"/>
    <lineage>
        <taxon>Eukaryota</taxon>
        <taxon>Fungi</taxon>
        <taxon>Dikarya</taxon>
        <taxon>Basidiomycota</taxon>
        <taxon>Agaricomycotina</taxon>
        <taxon>Agaricomycetes</taxon>
        <taxon>Agaricomycetidae</taxon>
        <taxon>Agaricales</taxon>
        <taxon>Agaricineae</taxon>
        <taxon>Strophariaceae</taxon>
        <taxon>Psilocybe</taxon>
    </lineage>
</organism>
<comment type="caution">
    <text evidence="5">The sequence shown here is derived from an EMBL/GenBank/DDBJ whole genome shotgun (WGS) entry which is preliminary data.</text>
</comment>
<dbReference type="CDD" id="cd18968">
    <property type="entry name" value="chromodomain"/>
    <property type="match status" value="1"/>
</dbReference>
<keyword evidence="6" id="KW-1185">Reference proteome</keyword>
<dbReference type="EMBL" id="NHYD01000797">
    <property type="protein sequence ID" value="PPQ93260.1"/>
    <property type="molecule type" value="Genomic_DNA"/>
</dbReference>
<dbReference type="InterPro" id="IPR023780">
    <property type="entry name" value="Chromo_domain"/>
</dbReference>
<dbReference type="STRING" id="93625.A0A409XRB6"/>
<dbReference type="InterPro" id="IPR000953">
    <property type="entry name" value="Chromo/chromo_shadow_dom"/>
</dbReference>
<feature type="compositionally biased region" description="Polar residues" evidence="3">
    <location>
        <begin position="476"/>
        <end position="490"/>
    </location>
</feature>
<feature type="compositionally biased region" description="Basic and acidic residues" evidence="3">
    <location>
        <begin position="491"/>
        <end position="501"/>
    </location>
</feature>
<name>A0A409XRB6_PSICY</name>
<evidence type="ECO:0000259" key="4">
    <source>
        <dbReference type="PROSITE" id="PS50013"/>
    </source>
</evidence>
<dbReference type="InterPro" id="IPR051219">
    <property type="entry name" value="Heterochromatin_chromo-domain"/>
</dbReference>
<feature type="compositionally biased region" description="Polar residues" evidence="3">
    <location>
        <begin position="428"/>
        <end position="452"/>
    </location>
</feature>
<dbReference type="Pfam" id="PF00385">
    <property type="entry name" value="Chromo"/>
    <property type="match status" value="1"/>
</dbReference>
<dbReference type="InterPro" id="IPR016197">
    <property type="entry name" value="Chromo-like_dom_sf"/>
</dbReference>
<keyword evidence="2" id="KW-0539">Nucleus</keyword>
<evidence type="ECO:0000256" key="2">
    <source>
        <dbReference type="ARBA" id="ARBA00023242"/>
    </source>
</evidence>
<dbReference type="AlphaFoldDB" id="A0A409XRB6"/>
<feature type="non-terminal residue" evidence="5">
    <location>
        <position position="1"/>
    </location>
</feature>
<dbReference type="SUPFAM" id="SSF52047">
    <property type="entry name" value="RNI-like"/>
    <property type="match status" value="1"/>
</dbReference>
<sequence>GSDVSSQIFLALTKLFSGEQFRHSQNVNNSRTHLSYIRNNNSPTLPMGLTIPDYDVGSADSTQRPRPWPLYSGPAPPKSWMPTPEKDIHETALGRAKALDVVAPHLDNFMDSPRVPSLALLCMQLIISGCKSNKELQEDVVPFIPPHLRRELIRHCAIHAPLLEWKLYALFNINGHADGEIIIMGPTAYLRENHFLRQSPSPDSGDSPPSRTAILSEAGCDWEIEDGSEHPLRSMVLVSTRLSTSTLLTFPPSLTLLALINLPTSVSLHRLPKICPLLVVLDLSFNFWLNDAVGGATYALDKIEWSRWGHLKVLGLRGCFVSVELLEKINQGKWDDIDVVREARVEPASRSKKAKLVWKYLVRWKGYSPDDDTWEPVDSFVGSEHIVTAFWERAKTNGRDTNDLSLFKVGETFRPVGPPKRPKRKSTNDVSTSESHQASPTEKSSTRGTSRASGKRRRSSLEPVENPRKSQRTARNDTAQHIQQSPSSEVRGNRHIEHDTKPQSGKSRASPVTPSRKQRKLPRAPSPEIIPDSDEEMNPSTTVHIDYLQSHSSTQNHASSPLDQYSSVDVLHHDPQVETQSNNTLPPHRARIANPLVKVVDYSETTSISNAIPSKIHAIERLNAISSSSESVTQAKRAKPGPGRSSAGLRKPSKNTSSLLTFDKGSLKTVKGNYPKEKASESIEGMNLMDLNEHVVAQEVESPMPEPAPSGQELLQLAGLNAEAAETLPDFGEDDENEKLQQPIPGINAISQSQLSDEKMQNSSLSFEKLEKEDTLLATATTHYMPDFTELRNRSTIFGRFNLGSDPTKTPDQTKPSRLVVNLDASVSIPVLLEEISDLSNLLSLKIGSTGTPGKFYSTDAALSLLGTVRAGGASALADVDEEATTEEKKHFAHFSARLGAGDLFVTVAGTHILVFCSTGNALLLHRLNAPSPLLNDPSKILVTQVEVENYTGYADATEHADQRRWSHFIAAN</sequence>
<dbReference type="PANTHER" id="PTHR22812">
    <property type="entry name" value="CHROMOBOX PROTEIN"/>
    <property type="match status" value="1"/>
</dbReference>
<dbReference type="SMART" id="SM00298">
    <property type="entry name" value="CHROMO"/>
    <property type="match status" value="1"/>
</dbReference>
<feature type="region of interest" description="Disordered" evidence="3">
    <location>
        <begin position="627"/>
        <end position="676"/>
    </location>
</feature>
<feature type="region of interest" description="Disordered" evidence="3">
    <location>
        <begin position="410"/>
        <end position="539"/>
    </location>
</feature>